<organism evidence="6 7">
    <name type="scientific">Paramuricea clavata</name>
    <name type="common">Red gorgonian</name>
    <name type="synonym">Violescent sea-whip</name>
    <dbReference type="NCBI Taxonomy" id="317549"/>
    <lineage>
        <taxon>Eukaryota</taxon>
        <taxon>Metazoa</taxon>
        <taxon>Cnidaria</taxon>
        <taxon>Anthozoa</taxon>
        <taxon>Octocorallia</taxon>
        <taxon>Malacalcyonacea</taxon>
        <taxon>Plexauridae</taxon>
        <taxon>Paramuricea</taxon>
    </lineage>
</organism>
<dbReference type="GO" id="GO:0005634">
    <property type="term" value="C:nucleus"/>
    <property type="evidence" value="ECO:0007669"/>
    <property type="project" value="TreeGrafter"/>
</dbReference>
<dbReference type="Proteomes" id="UP001152795">
    <property type="component" value="Unassembled WGS sequence"/>
</dbReference>
<evidence type="ECO:0000256" key="3">
    <source>
        <dbReference type="ARBA" id="ARBA00023235"/>
    </source>
</evidence>
<dbReference type="GO" id="GO:0009378">
    <property type="term" value="F:four-way junction helicase activity"/>
    <property type="evidence" value="ECO:0007669"/>
    <property type="project" value="TreeGrafter"/>
</dbReference>
<dbReference type="OrthoDB" id="5987730at2759"/>
<gene>
    <name evidence="6" type="ORF">PACLA_8A051168</name>
</gene>
<keyword evidence="4" id="KW-0539">Nucleus</keyword>
<keyword evidence="7" id="KW-1185">Reference proteome</keyword>
<dbReference type="PANTHER" id="PTHR13710">
    <property type="entry name" value="DNA HELICASE RECQ FAMILY MEMBER"/>
    <property type="match status" value="1"/>
</dbReference>
<comment type="caution">
    <text evidence="6">The sequence shown here is derived from an EMBL/GenBank/DDBJ whole genome shotgun (WGS) entry which is preliminary data.</text>
</comment>
<dbReference type="InterPro" id="IPR027417">
    <property type="entry name" value="P-loop_NTPase"/>
</dbReference>
<dbReference type="SUPFAM" id="SSF52540">
    <property type="entry name" value="P-loop containing nucleoside triphosphate hydrolases"/>
    <property type="match status" value="1"/>
</dbReference>
<dbReference type="AlphaFoldDB" id="A0A7D9DCV3"/>
<sequence length="299" mass="34399">MGVDCKKVYRTIHFGPAKNIESFMQESGRCGRDGVASIAYLVYQGMQLTHVDREMKLYLETSNCRRKFLLQFFDAQLTPKEPLHLCCDNCSHICNCGSENCNILSYPNPVTEASNNKSTKQHKVSPENAEQLRSDLYHFYKSLMSDIVKRDASGKLKIFTHPKFVLGFSNIQISQVINNADKLFTIEDICNHVEIWDIHHAYKVFNILQNVFCDMNDMHFHANPEDLFSDEEEYLLPEDWNDLGTDEELAILAINEMSLDDEASFEVTDDVPFTALNALLEMSFDAIVEQRNELWCINN</sequence>
<protein>
    <recommendedName>
        <fullName evidence="5">ATP-dependent DNA helicase RecQ zinc-binding domain-containing protein</fullName>
    </recommendedName>
</protein>
<keyword evidence="2" id="KW-0238">DNA-binding</keyword>
<dbReference type="PANTHER" id="PTHR13710:SF153">
    <property type="entry name" value="RECQ-LIKE DNA HELICASE BLM"/>
    <property type="match status" value="1"/>
</dbReference>
<evidence type="ECO:0000256" key="2">
    <source>
        <dbReference type="ARBA" id="ARBA00023125"/>
    </source>
</evidence>
<dbReference type="GO" id="GO:0005737">
    <property type="term" value="C:cytoplasm"/>
    <property type="evidence" value="ECO:0007669"/>
    <property type="project" value="TreeGrafter"/>
</dbReference>
<reference evidence="6" key="1">
    <citation type="submission" date="2020-04" db="EMBL/GenBank/DDBJ databases">
        <authorList>
            <person name="Alioto T."/>
            <person name="Alioto T."/>
            <person name="Gomez Garrido J."/>
        </authorList>
    </citation>
    <scope>NUCLEOTIDE SEQUENCE</scope>
    <source>
        <strain evidence="6">A484AB</strain>
    </source>
</reference>
<dbReference type="GO" id="GO:0003677">
    <property type="term" value="F:DNA binding"/>
    <property type="evidence" value="ECO:0007669"/>
    <property type="project" value="UniProtKB-KW"/>
</dbReference>
<evidence type="ECO:0000313" key="7">
    <source>
        <dbReference type="Proteomes" id="UP001152795"/>
    </source>
</evidence>
<name>A0A7D9DCV3_PARCT</name>
<accession>A0A7D9DCV3</accession>
<proteinExistence type="inferred from homology"/>
<dbReference type="InterPro" id="IPR032284">
    <property type="entry name" value="RecQ_Zn-bd"/>
</dbReference>
<dbReference type="GO" id="GO:0000724">
    <property type="term" value="P:double-strand break repair via homologous recombination"/>
    <property type="evidence" value="ECO:0007669"/>
    <property type="project" value="TreeGrafter"/>
</dbReference>
<evidence type="ECO:0000313" key="6">
    <source>
        <dbReference type="EMBL" id="CAB3982612.1"/>
    </source>
</evidence>
<evidence type="ECO:0000259" key="5">
    <source>
        <dbReference type="Pfam" id="PF16124"/>
    </source>
</evidence>
<evidence type="ECO:0000256" key="4">
    <source>
        <dbReference type="ARBA" id="ARBA00023242"/>
    </source>
</evidence>
<comment type="similarity">
    <text evidence="1">Belongs to the helicase family. RecQ subfamily.</text>
</comment>
<dbReference type="Gene3D" id="3.40.50.300">
    <property type="entry name" value="P-loop containing nucleotide triphosphate hydrolases"/>
    <property type="match status" value="1"/>
</dbReference>
<dbReference type="GO" id="GO:0005694">
    <property type="term" value="C:chromosome"/>
    <property type="evidence" value="ECO:0007669"/>
    <property type="project" value="TreeGrafter"/>
</dbReference>
<feature type="domain" description="ATP-dependent DNA helicase RecQ zinc-binding" evidence="5">
    <location>
        <begin position="53"/>
        <end position="90"/>
    </location>
</feature>
<keyword evidence="3" id="KW-0413">Isomerase</keyword>
<evidence type="ECO:0000256" key="1">
    <source>
        <dbReference type="ARBA" id="ARBA00005446"/>
    </source>
</evidence>
<dbReference type="EMBL" id="CACRXK020000522">
    <property type="protein sequence ID" value="CAB3982612.1"/>
    <property type="molecule type" value="Genomic_DNA"/>
</dbReference>
<dbReference type="Pfam" id="PF16124">
    <property type="entry name" value="RecQ_Zn_bind"/>
    <property type="match status" value="1"/>
</dbReference>
<dbReference type="GO" id="GO:0043138">
    <property type="term" value="F:3'-5' DNA helicase activity"/>
    <property type="evidence" value="ECO:0007669"/>
    <property type="project" value="TreeGrafter"/>
</dbReference>